<proteinExistence type="predicted"/>
<gene>
    <name evidence="3" type="ORF">S12H4_23094</name>
</gene>
<protein>
    <recommendedName>
        <fullName evidence="2">DNA polymerase III beta sliding clamp N-terminal domain-containing protein</fullName>
    </recommendedName>
</protein>
<dbReference type="GO" id="GO:0009360">
    <property type="term" value="C:DNA polymerase III complex"/>
    <property type="evidence" value="ECO:0007669"/>
    <property type="project" value="InterPro"/>
</dbReference>
<dbReference type="PANTHER" id="PTHR30478">
    <property type="entry name" value="DNA POLYMERASE III SUBUNIT BETA"/>
    <property type="match status" value="1"/>
</dbReference>
<keyword evidence="1" id="KW-0238">DNA-binding</keyword>
<accession>X1SQE7</accession>
<evidence type="ECO:0000313" key="3">
    <source>
        <dbReference type="EMBL" id="GAI81366.1"/>
    </source>
</evidence>
<reference evidence="3" key="1">
    <citation type="journal article" date="2014" name="Front. Microbiol.">
        <title>High frequency of phylogenetically diverse reductive dehalogenase-homologous genes in deep subseafloor sedimentary metagenomes.</title>
        <authorList>
            <person name="Kawai M."/>
            <person name="Futagami T."/>
            <person name="Toyoda A."/>
            <person name="Takaki Y."/>
            <person name="Nishi S."/>
            <person name="Hori S."/>
            <person name="Arai W."/>
            <person name="Tsubouchi T."/>
            <person name="Morono Y."/>
            <person name="Uchiyama I."/>
            <person name="Ito T."/>
            <person name="Fujiyama A."/>
            <person name="Inagaki F."/>
            <person name="Takami H."/>
        </authorList>
    </citation>
    <scope>NUCLEOTIDE SEQUENCE</scope>
    <source>
        <strain evidence="3">Expedition CK06-06</strain>
    </source>
</reference>
<dbReference type="InterPro" id="IPR001001">
    <property type="entry name" value="DNA_polIII_beta"/>
</dbReference>
<sequence>MPIIENLLLSAEDLCLRIETTDLDTTIQAEVDTITTNDAQFNGRVCVNSVKFCQAVEKLRTEKIHILFDAEEQELKIGELDGSASVTLQTVLADSFPLLLADNPARTDAEYFHTSVSVEDFTRTIKQVLPATSDELERFQHATICADLKDMVLELAATDSRRMAIQRVTVQESSGLR</sequence>
<name>X1SQE7_9ZZZZ</name>
<organism evidence="3">
    <name type="scientific">marine sediment metagenome</name>
    <dbReference type="NCBI Taxonomy" id="412755"/>
    <lineage>
        <taxon>unclassified sequences</taxon>
        <taxon>metagenomes</taxon>
        <taxon>ecological metagenomes</taxon>
    </lineage>
</organism>
<dbReference type="PANTHER" id="PTHR30478:SF0">
    <property type="entry name" value="BETA SLIDING CLAMP"/>
    <property type="match status" value="1"/>
</dbReference>
<feature type="domain" description="DNA polymerase III beta sliding clamp N-terminal" evidence="2">
    <location>
        <begin position="1"/>
        <end position="99"/>
    </location>
</feature>
<dbReference type="GO" id="GO:0006271">
    <property type="term" value="P:DNA strand elongation involved in DNA replication"/>
    <property type="evidence" value="ECO:0007669"/>
    <property type="project" value="TreeGrafter"/>
</dbReference>
<dbReference type="InterPro" id="IPR022634">
    <property type="entry name" value="DNA_polIII_beta_N"/>
</dbReference>
<dbReference type="Gene3D" id="3.10.150.10">
    <property type="entry name" value="DNA Polymerase III, subunit A, domain 2"/>
    <property type="match status" value="2"/>
</dbReference>
<evidence type="ECO:0000259" key="2">
    <source>
        <dbReference type="Pfam" id="PF00712"/>
    </source>
</evidence>
<comment type="caution">
    <text evidence="3">The sequence shown here is derived from an EMBL/GenBank/DDBJ whole genome shotgun (WGS) entry which is preliminary data.</text>
</comment>
<dbReference type="GO" id="GO:0003887">
    <property type="term" value="F:DNA-directed DNA polymerase activity"/>
    <property type="evidence" value="ECO:0007669"/>
    <property type="project" value="InterPro"/>
</dbReference>
<feature type="non-terminal residue" evidence="3">
    <location>
        <position position="177"/>
    </location>
</feature>
<dbReference type="EMBL" id="BARW01012185">
    <property type="protein sequence ID" value="GAI81366.1"/>
    <property type="molecule type" value="Genomic_DNA"/>
</dbReference>
<dbReference type="GO" id="GO:0003677">
    <property type="term" value="F:DNA binding"/>
    <property type="evidence" value="ECO:0007669"/>
    <property type="project" value="UniProtKB-KW"/>
</dbReference>
<dbReference type="GO" id="GO:0008408">
    <property type="term" value="F:3'-5' exonuclease activity"/>
    <property type="evidence" value="ECO:0007669"/>
    <property type="project" value="InterPro"/>
</dbReference>
<dbReference type="AlphaFoldDB" id="X1SQE7"/>
<dbReference type="Pfam" id="PF00712">
    <property type="entry name" value="DNA_pol3_beta"/>
    <property type="match status" value="1"/>
</dbReference>
<evidence type="ECO:0000256" key="1">
    <source>
        <dbReference type="ARBA" id="ARBA00023125"/>
    </source>
</evidence>